<feature type="domain" description="Fibronectin type-III" evidence="5">
    <location>
        <begin position="1361"/>
        <end position="1459"/>
    </location>
</feature>
<gene>
    <name evidence="6" type="ORF">Dac01nite_18770</name>
</gene>
<feature type="region of interest" description="Disordered" evidence="3">
    <location>
        <begin position="1350"/>
        <end position="1371"/>
    </location>
</feature>
<feature type="domain" description="Fibronectin type-III" evidence="5">
    <location>
        <begin position="1257"/>
        <end position="1357"/>
    </location>
</feature>
<dbReference type="EMBL" id="BONR01000004">
    <property type="protein sequence ID" value="GIG55125.1"/>
    <property type="molecule type" value="Genomic_DNA"/>
</dbReference>
<dbReference type="Gene3D" id="2.60.120.200">
    <property type="match status" value="2"/>
</dbReference>
<evidence type="ECO:0000256" key="3">
    <source>
        <dbReference type="SAM" id="MobiDB-lite"/>
    </source>
</evidence>
<evidence type="ECO:0000259" key="5">
    <source>
        <dbReference type="PROSITE" id="PS50853"/>
    </source>
</evidence>
<dbReference type="CDD" id="cd00146">
    <property type="entry name" value="PKD"/>
    <property type="match status" value="1"/>
</dbReference>
<feature type="domain" description="Fibronectin type-III" evidence="5">
    <location>
        <begin position="1683"/>
        <end position="1784"/>
    </location>
</feature>
<dbReference type="SUPFAM" id="SSF50952">
    <property type="entry name" value="Soluble quinoprotein glucose dehydrogenase"/>
    <property type="match status" value="1"/>
</dbReference>
<dbReference type="RefSeq" id="WP_203656311.1">
    <property type="nucleotide sequence ID" value="NZ_BONR01000004.1"/>
</dbReference>
<dbReference type="InterPro" id="IPR011041">
    <property type="entry name" value="Quinoprot_gluc/sorb_DH_b-prop"/>
</dbReference>
<keyword evidence="1" id="KW-0326">Glycosidase</keyword>
<dbReference type="Gene3D" id="2.120.10.30">
    <property type="entry name" value="TolB, C-terminal domain"/>
    <property type="match status" value="1"/>
</dbReference>
<feature type="domain" description="Fibronectin type-III" evidence="5">
    <location>
        <begin position="1787"/>
        <end position="1885"/>
    </location>
</feature>
<keyword evidence="1" id="KW-0378">Hydrolase</keyword>
<dbReference type="SUPFAM" id="SSF49265">
    <property type="entry name" value="Fibronectin type III"/>
    <property type="match status" value="2"/>
</dbReference>
<dbReference type="GO" id="GO:0000272">
    <property type="term" value="P:polysaccharide catabolic process"/>
    <property type="evidence" value="ECO:0007669"/>
    <property type="project" value="UniProtKB-KW"/>
</dbReference>
<keyword evidence="7" id="KW-1185">Reference proteome</keyword>
<dbReference type="InterPro" id="IPR013783">
    <property type="entry name" value="Ig-like_fold"/>
</dbReference>
<organism evidence="6 7">
    <name type="scientific">Demequina activiva</name>
    <dbReference type="NCBI Taxonomy" id="1582364"/>
    <lineage>
        <taxon>Bacteria</taxon>
        <taxon>Bacillati</taxon>
        <taxon>Actinomycetota</taxon>
        <taxon>Actinomycetes</taxon>
        <taxon>Micrococcales</taxon>
        <taxon>Demequinaceae</taxon>
        <taxon>Demequina</taxon>
    </lineage>
</organism>
<name>A0A919Q2L8_9MICO</name>
<evidence type="ECO:0000256" key="1">
    <source>
        <dbReference type="ARBA" id="ARBA00023295"/>
    </source>
</evidence>
<evidence type="ECO:0008006" key="8">
    <source>
        <dbReference type="Google" id="ProtNLM"/>
    </source>
</evidence>
<dbReference type="InterPro" id="IPR013320">
    <property type="entry name" value="ConA-like_dom_sf"/>
</dbReference>
<dbReference type="Gene3D" id="2.60.40.10">
    <property type="entry name" value="Immunoglobulins"/>
    <property type="match status" value="5"/>
</dbReference>
<keyword evidence="2" id="KW-0119">Carbohydrate metabolism</keyword>
<dbReference type="SUPFAM" id="SSF49299">
    <property type="entry name" value="PKD domain"/>
    <property type="match status" value="1"/>
</dbReference>
<dbReference type="InterPro" id="IPR003961">
    <property type="entry name" value="FN3_dom"/>
</dbReference>
<dbReference type="PANTHER" id="PTHR19328">
    <property type="entry name" value="HEDGEHOG-INTERACTING PROTEIN"/>
    <property type="match status" value="1"/>
</dbReference>
<feature type="compositionally biased region" description="Pro residues" evidence="3">
    <location>
        <begin position="1354"/>
        <end position="1364"/>
    </location>
</feature>
<dbReference type="Pfam" id="PF07995">
    <property type="entry name" value="GSDH"/>
    <property type="match status" value="1"/>
</dbReference>
<dbReference type="Pfam" id="PF18911">
    <property type="entry name" value="PKD_4"/>
    <property type="match status" value="1"/>
</dbReference>
<feature type="domain" description="PKD" evidence="4">
    <location>
        <begin position="462"/>
        <end position="500"/>
    </location>
</feature>
<dbReference type="PROSITE" id="PS50093">
    <property type="entry name" value="PKD"/>
    <property type="match status" value="1"/>
</dbReference>
<evidence type="ECO:0000256" key="2">
    <source>
        <dbReference type="ARBA" id="ARBA00023326"/>
    </source>
</evidence>
<evidence type="ECO:0000313" key="7">
    <source>
        <dbReference type="Proteomes" id="UP000652354"/>
    </source>
</evidence>
<dbReference type="Proteomes" id="UP000652354">
    <property type="component" value="Unassembled WGS sequence"/>
</dbReference>
<evidence type="ECO:0000259" key="4">
    <source>
        <dbReference type="PROSITE" id="PS50093"/>
    </source>
</evidence>
<dbReference type="SUPFAM" id="SSF49899">
    <property type="entry name" value="Concanavalin A-like lectins/glucanases"/>
    <property type="match status" value="4"/>
</dbReference>
<comment type="caution">
    <text evidence="6">The sequence shown here is derived from an EMBL/GenBank/DDBJ whole genome shotgun (WGS) entry which is preliminary data.</text>
</comment>
<dbReference type="InterPro" id="IPR035986">
    <property type="entry name" value="PKD_dom_sf"/>
</dbReference>
<dbReference type="PROSITE" id="PS50853">
    <property type="entry name" value="FN3"/>
    <property type="match status" value="4"/>
</dbReference>
<dbReference type="InterPro" id="IPR011042">
    <property type="entry name" value="6-blade_b-propeller_TolB-like"/>
</dbReference>
<dbReference type="InterPro" id="IPR012938">
    <property type="entry name" value="Glc/Sorbosone_DH"/>
</dbReference>
<accession>A0A919Q2L8</accession>
<dbReference type="SMART" id="SM00060">
    <property type="entry name" value="FN3"/>
    <property type="match status" value="4"/>
</dbReference>
<protein>
    <recommendedName>
        <fullName evidence="8">Glucose/arabinose dehydrogenase, beta-propeller fold</fullName>
    </recommendedName>
</protein>
<evidence type="ECO:0000313" key="6">
    <source>
        <dbReference type="EMBL" id="GIG55125.1"/>
    </source>
</evidence>
<proteinExistence type="predicted"/>
<reference evidence="6" key="1">
    <citation type="submission" date="2021-01" db="EMBL/GenBank/DDBJ databases">
        <title>Whole genome shotgun sequence of Demequina activiva NBRC 110675.</title>
        <authorList>
            <person name="Komaki H."/>
            <person name="Tamura T."/>
        </authorList>
    </citation>
    <scope>NUCLEOTIDE SEQUENCE</scope>
    <source>
        <strain evidence="6">NBRC 110675</strain>
    </source>
</reference>
<dbReference type="CDD" id="cd00063">
    <property type="entry name" value="FN3"/>
    <property type="match status" value="3"/>
</dbReference>
<dbReference type="SMART" id="SM00089">
    <property type="entry name" value="PKD"/>
    <property type="match status" value="2"/>
</dbReference>
<sequence>MAVFGARSRAERINQTGAGGRRLLSIALVLAVLAPVAVFSPQSADAAESDPLSLEGFSDEAVLTTGLNQPISLDFLPDGRMLVLEKGGQIKIGNPATVPMVTEVYLTLQDITINAERGLIDIAISPDFASTGEFFLYYTPTSTQRARIARFDHVENTGGTTSRGDLSSEFVVWEDTTGYTSCCHYGGGLDFGPDGNLWLTVGDKFVGDRAADLQDASGSVIRVEPDGDVPPDNPFADGAGGVHPYIWAYGLRNPFRASWDLETNRFFIGEVGGNDIPESWEDLHIAKYDPAYSGLDYGWPGCEGPYPYTDFPECGIEDGDLAEPIFAYPHSGQARNNASITGGFVYRGNQFPAEWDGVYFYGDYARNFIRYLRFDETGETVTGDFPFKSSEQLPGGTHTIVSLAEGADGALYYAMIASGQIRRIVYEGGNQAPTITSAQPDATTGPTPLTVNFAASATDPEGDPISYTWHFGDGTTATGATAQHTYTTEGQYEAYVSVSDGSHTVVSDSELIQAGVVPEVEITSPVDGALFRAGDTIQVEGVATDDGPLDPEDYSWTLQFGHDNHFHPADVIPNGPTGSFEIGTSGHDYSNDTWYELTLEVADSSGLVGTDTVQVRPDKVELTVATQPAGLITHLDSIPHEAPWVHDTLIGFEHTISARSPQCLDGDSYVFDSWSDGGDQTHTYTVGDADATVTAVFVQNGVCAAPVPDGLVMRLQGDQGVSTSGSAVTGWNDLSPSGNGLGVITGSPTVVPSALSGHDVVSFDGVDDVLGRSFFSGLPTGDDDRSVFAVVKYDGGSAFGGWAGFTYGSPYTNQAWGPVRTASGTLGIQGWGSGNDADSGAPADGGGWLVQSIVKSGSGYVHYKDGVPIGSGSHVYNTAQGIIRLGGELNGNRRIDMDVAEILVYDRALVDAERDQVEAYLRQQYFEGATVPPSVTLTSPTSGETVRDSNVDVTWTTSGDLAPGDHVHLTLDGGSHVTVAAGAQTHTFTDVADGGHVVEATIASSAHEVYAHPEATDSVSFTVDTQPVSSDLPLDGLVMHVESDLNVIMDGSNSVGGWLDQSGRGNDFADAFGAPAFAAATTPSGLPAVSFDGADDALERGGGLNGMPLGNSDRTVLTVVDYHSNGWGGFSWGVNACGKTYGNVVSKDGDLAVQGWCADADSNIDANGAGWLVQGSVYDGGQLTQYRNGSTIASKAAAFNTAADRITLGREIDGAPYVDIDVAAILVYDRALSSAEFDQASAYLDSKYLSGTVEDVPPSAPGGLSAVGGDGQVALSWTASTDLNGDLAGYQVFRSTSAGAIDPSSDTPLATATGTSFTDGTVTNGTEYFYLVTAIDDAGLQSAASNEVAATPAVPVPDTTPPAAPTGLSATAGDSTVTLTWDAQSEPDLAGYQVFRATTAGAIDTEADAPVATVTQTEYVDDTVTNGTGYFYAVTAIDESDNASAASTEASATPQAAPSDCSAPFGGDTTLCLEADTGVVGGGTVTGWNDMSPEGNDLTATGDPTLTTTPSGAPAIAFDGDGDALERLGNLAMPQEDGARTVVTVVNYDSNGWGGFSWGKNGCDDTFGVGVAKDGDLGLQGWCTDFDSDVDGTGTGWMTQTITYGDDTFVHYRDGVEIDTGTRHLTTGTARIRLGAEIDGAPFLDMDTAAVLVYDRVLTDEQLDQVEAYLDVKYVTGVVEDVAPAVPGALDAAAGDGQIELSWTASTDPHGDLAGYQVFRSTTAGAIDTAADTPLATVTGTSFVDDTVTNGTEYFYAVTAFDDAGLQSNPSNEASATPDVIVPDTTPPAAPTGLAATAGDSTITLAWDAQSEPDLAGYQVFRATTAGAIDTEADAPVATGTEATFVDDALTNGTEYFYAVTAIDDSDNASTASTEASATPQAAPSDCSAPFGAATTLCLEADTGVAGSGTVAGWTDMSDAGNDLTATGDPTLTTTPSGAPAIAFDGDGDALERLGNLAMPTGNADRTVVTVVNYDSNGWGGFSWGKNGCDDTFGVGVAKDGDLGLQGWCTDFDSGVDGTGTGWMIQSITYGDDTFVHYRDGVEIDTGTRAFTTGTTRIRLGAEIDGSPFLDMDTAAVLVYDRELSASEHQAVLSYLQAKYF</sequence>
<dbReference type="InterPro" id="IPR000601">
    <property type="entry name" value="PKD_dom"/>
</dbReference>
<dbReference type="PANTHER" id="PTHR19328:SF13">
    <property type="entry name" value="HIPL1 PROTEIN"/>
    <property type="match status" value="1"/>
</dbReference>
<dbReference type="InterPro" id="IPR036116">
    <property type="entry name" value="FN3_sf"/>
</dbReference>
<keyword evidence="2" id="KW-0624">Polysaccharide degradation</keyword>
<dbReference type="InterPro" id="IPR022409">
    <property type="entry name" value="PKD/Chitinase_dom"/>
</dbReference>
<dbReference type="GO" id="GO:0016798">
    <property type="term" value="F:hydrolase activity, acting on glycosyl bonds"/>
    <property type="evidence" value="ECO:0007669"/>
    <property type="project" value="UniProtKB-KW"/>
</dbReference>